<dbReference type="AlphaFoldDB" id="A0A159Z6J9"/>
<dbReference type="EMBL" id="CP012661">
    <property type="protein sequence ID" value="AMY70977.1"/>
    <property type="molecule type" value="Genomic_DNA"/>
</dbReference>
<dbReference type="Gene3D" id="3.40.50.300">
    <property type="entry name" value="P-loop containing nucleotide triphosphate hydrolases"/>
    <property type="match status" value="1"/>
</dbReference>
<comment type="subcellular location">
    <subcellularLocation>
        <location evidence="1">Cell inner membrane</location>
        <topology evidence="1">Peripheral membrane protein</topology>
    </subcellularLocation>
</comment>
<dbReference type="GO" id="GO:0015833">
    <property type="term" value="P:peptide transport"/>
    <property type="evidence" value="ECO:0007669"/>
    <property type="project" value="InterPro"/>
</dbReference>
<feature type="domain" description="ABC transporter" evidence="6">
    <location>
        <begin position="6"/>
        <end position="253"/>
    </location>
</feature>
<evidence type="ECO:0000313" key="8">
    <source>
        <dbReference type="Proteomes" id="UP000076128"/>
    </source>
</evidence>
<dbReference type="RefSeq" id="WP_066815747.1">
    <property type="nucleotide sequence ID" value="NZ_CP012661.1"/>
</dbReference>
<dbReference type="Pfam" id="PF00005">
    <property type="entry name" value="ABC_tran"/>
    <property type="match status" value="1"/>
</dbReference>
<reference evidence="7 8" key="1">
    <citation type="submission" date="2015-09" db="EMBL/GenBank/DDBJ databases">
        <title>Complete genome sequence of Defluviimonas alba cai42t isolated from an oilfield in Xinjiang.</title>
        <authorList>
            <person name="Geng S."/>
            <person name="Pan X."/>
            <person name="Wu X."/>
        </authorList>
    </citation>
    <scope>NUCLEOTIDE SEQUENCE [LARGE SCALE GENOMIC DNA]</scope>
    <source>
        <strain evidence="8">cai42</strain>
    </source>
</reference>
<dbReference type="GO" id="GO:0005524">
    <property type="term" value="F:ATP binding"/>
    <property type="evidence" value="ECO:0007669"/>
    <property type="project" value="UniProtKB-KW"/>
</dbReference>
<dbReference type="CDD" id="cd03257">
    <property type="entry name" value="ABC_NikE_OppD_transporters"/>
    <property type="match status" value="1"/>
</dbReference>
<dbReference type="PROSITE" id="PS50893">
    <property type="entry name" value="ABC_TRANSPORTER_2"/>
    <property type="match status" value="1"/>
</dbReference>
<dbReference type="InterPro" id="IPR013563">
    <property type="entry name" value="Oligopep_ABC_C"/>
</dbReference>
<name>A0A159Z6J9_9RHOB</name>
<dbReference type="GO" id="GO:0055085">
    <property type="term" value="P:transmembrane transport"/>
    <property type="evidence" value="ECO:0007669"/>
    <property type="project" value="UniProtKB-ARBA"/>
</dbReference>
<evidence type="ECO:0000256" key="4">
    <source>
        <dbReference type="ARBA" id="ARBA00022741"/>
    </source>
</evidence>
<evidence type="ECO:0000256" key="5">
    <source>
        <dbReference type="ARBA" id="ARBA00022840"/>
    </source>
</evidence>
<dbReference type="InterPro" id="IPR003439">
    <property type="entry name" value="ABC_transporter-like_ATP-bd"/>
</dbReference>
<dbReference type="GO" id="GO:0005886">
    <property type="term" value="C:plasma membrane"/>
    <property type="evidence" value="ECO:0007669"/>
    <property type="project" value="UniProtKB-SubCell"/>
</dbReference>
<accession>A0A159Z6J9</accession>
<evidence type="ECO:0000256" key="2">
    <source>
        <dbReference type="ARBA" id="ARBA00005417"/>
    </source>
</evidence>
<proteinExistence type="inferred from homology"/>
<dbReference type="InterPro" id="IPR050319">
    <property type="entry name" value="ABC_transp_ATP-bind"/>
</dbReference>
<gene>
    <name evidence="7" type="ORF">AKL17_3754</name>
</gene>
<dbReference type="GO" id="GO:0016887">
    <property type="term" value="F:ATP hydrolysis activity"/>
    <property type="evidence" value="ECO:0007669"/>
    <property type="project" value="InterPro"/>
</dbReference>
<evidence type="ECO:0000256" key="1">
    <source>
        <dbReference type="ARBA" id="ARBA00004417"/>
    </source>
</evidence>
<evidence type="ECO:0000256" key="3">
    <source>
        <dbReference type="ARBA" id="ARBA00022448"/>
    </source>
</evidence>
<dbReference type="InterPro" id="IPR003593">
    <property type="entry name" value="AAA+_ATPase"/>
</dbReference>
<protein>
    <submittedName>
        <fullName evidence="7">DppF1</fullName>
    </submittedName>
</protein>
<keyword evidence="3" id="KW-0813">Transport</keyword>
<dbReference type="InterPro" id="IPR027417">
    <property type="entry name" value="P-loop_NTPase"/>
</dbReference>
<dbReference type="NCBIfam" id="TIGR01727">
    <property type="entry name" value="oligo_HPY"/>
    <property type="match status" value="1"/>
</dbReference>
<dbReference type="PANTHER" id="PTHR43776:SF7">
    <property type="entry name" value="D,D-DIPEPTIDE TRANSPORT ATP-BINDING PROTEIN DDPF-RELATED"/>
    <property type="match status" value="1"/>
</dbReference>
<dbReference type="Proteomes" id="UP000076128">
    <property type="component" value="Chromosome"/>
</dbReference>
<dbReference type="Pfam" id="PF08352">
    <property type="entry name" value="oligo_HPY"/>
    <property type="match status" value="1"/>
</dbReference>
<dbReference type="SUPFAM" id="SSF52540">
    <property type="entry name" value="P-loop containing nucleoside triphosphate hydrolases"/>
    <property type="match status" value="1"/>
</dbReference>
<dbReference type="FunFam" id="3.40.50.300:FF:000016">
    <property type="entry name" value="Oligopeptide ABC transporter ATP-binding component"/>
    <property type="match status" value="1"/>
</dbReference>
<organism evidence="7 8">
    <name type="scientific">Frigidibacter mobilis</name>
    <dbReference type="NCBI Taxonomy" id="1335048"/>
    <lineage>
        <taxon>Bacteria</taxon>
        <taxon>Pseudomonadati</taxon>
        <taxon>Pseudomonadota</taxon>
        <taxon>Alphaproteobacteria</taxon>
        <taxon>Rhodobacterales</taxon>
        <taxon>Paracoccaceae</taxon>
        <taxon>Frigidibacter</taxon>
    </lineage>
</organism>
<keyword evidence="4" id="KW-0547">Nucleotide-binding</keyword>
<dbReference type="PANTHER" id="PTHR43776">
    <property type="entry name" value="TRANSPORT ATP-BINDING PROTEIN"/>
    <property type="match status" value="1"/>
</dbReference>
<dbReference type="SMART" id="SM00382">
    <property type="entry name" value="AAA"/>
    <property type="match status" value="1"/>
</dbReference>
<comment type="similarity">
    <text evidence="2">Belongs to the ABC transporter superfamily.</text>
</comment>
<evidence type="ECO:0000259" key="6">
    <source>
        <dbReference type="PROSITE" id="PS50893"/>
    </source>
</evidence>
<keyword evidence="5" id="KW-0067">ATP-binding</keyword>
<sequence length="338" mass="36938">MTGPLLTAKGVSRSYRASQPGWFRRPTRFRAVDGVSLHVNRGETVGIVGESGCGKSTLARLLLGLSPSETGTVRFDGTDLAGLDTSDWRALRTRMQCVFQDTGASLDPRLTIRTQVREPLDIHRRPDAAARTREVLEMVQLGPHLWDRYPHELSGGQVQRVILARALALGPDLLVLDEPVSALDVSVQAQIVNLLKDLQRDLQLAYVFVSHDLGVVRHVADRVYVMYLGQVVEHAPKAALFSAPRHPYTAALLAAIPAQDPEAPRTRSALTGDPPSPHVPPAGCRFHPRCPHKIARCAVESPALRDLGAHRVACHRAEDLAPPAPLRPQTSTPSREYA</sequence>
<dbReference type="KEGG" id="daa:AKL17_3754"/>
<keyword evidence="8" id="KW-1185">Reference proteome</keyword>
<evidence type="ECO:0000313" key="7">
    <source>
        <dbReference type="EMBL" id="AMY70977.1"/>
    </source>
</evidence>
<dbReference type="STRING" id="1335048.AKL17_3754"/>